<name>A0ACC0A0D1_CATRO</name>
<proteinExistence type="predicted"/>
<evidence type="ECO:0000313" key="2">
    <source>
        <dbReference type="Proteomes" id="UP001060085"/>
    </source>
</evidence>
<reference evidence="2" key="1">
    <citation type="journal article" date="2023" name="Nat. Plants">
        <title>Single-cell RNA sequencing provides a high-resolution roadmap for understanding the multicellular compartmentation of specialized metabolism.</title>
        <authorList>
            <person name="Sun S."/>
            <person name="Shen X."/>
            <person name="Li Y."/>
            <person name="Li Y."/>
            <person name="Wang S."/>
            <person name="Li R."/>
            <person name="Zhang H."/>
            <person name="Shen G."/>
            <person name="Guo B."/>
            <person name="Wei J."/>
            <person name="Xu J."/>
            <person name="St-Pierre B."/>
            <person name="Chen S."/>
            <person name="Sun C."/>
        </authorList>
    </citation>
    <scope>NUCLEOTIDE SEQUENCE [LARGE SCALE GENOMIC DNA]</scope>
</reference>
<protein>
    <submittedName>
        <fullName evidence="1">Uncharacterized protein</fullName>
    </submittedName>
</protein>
<sequence>MRRFDYKTVVNVIIDGKTFEVDEAVARQSVMIAHLIEGRTSTMVIPNVSGYILSNIVEYCKHLATQPPSSKNDVELKTFVSELGLLSLVCEDVLDMIKLKDLAHIRRLFNITLEFSPEEKERMRSTNPWAFN</sequence>
<dbReference type="EMBL" id="CM044707">
    <property type="protein sequence ID" value="KAI5654221.1"/>
    <property type="molecule type" value="Genomic_DNA"/>
</dbReference>
<keyword evidence="2" id="KW-1185">Reference proteome</keyword>
<organism evidence="1 2">
    <name type="scientific">Catharanthus roseus</name>
    <name type="common">Madagascar periwinkle</name>
    <name type="synonym">Vinca rosea</name>
    <dbReference type="NCBI Taxonomy" id="4058"/>
    <lineage>
        <taxon>Eukaryota</taxon>
        <taxon>Viridiplantae</taxon>
        <taxon>Streptophyta</taxon>
        <taxon>Embryophyta</taxon>
        <taxon>Tracheophyta</taxon>
        <taxon>Spermatophyta</taxon>
        <taxon>Magnoliopsida</taxon>
        <taxon>eudicotyledons</taxon>
        <taxon>Gunneridae</taxon>
        <taxon>Pentapetalae</taxon>
        <taxon>asterids</taxon>
        <taxon>lamiids</taxon>
        <taxon>Gentianales</taxon>
        <taxon>Apocynaceae</taxon>
        <taxon>Rauvolfioideae</taxon>
        <taxon>Vinceae</taxon>
        <taxon>Catharanthinae</taxon>
        <taxon>Catharanthus</taxon>
    </lineage>
</organism>
<accession>A0ACC0A0D1</accession>
<dbReference type="Proteomes" id="UP001060085">
    <property type="component" value="Linkage Group LG07"/>
</dbReference>
<evidence type="ECO:0000313" key="1">
    <source>
        <dbReference type="EMBL" id="KAI5654221.1"/>
    </source>
</evidence>
<comment type="caution">
    <text evidence="1">The sequence shown here is derived from an EMBL/GenBank/DDBJ whole genome shotgun (WGS) entry which is preliminary data.</text>
</comment>
<gene>
    <name evidence="1" type="ORF">M9H77_31408</name>
</gene>